<evidence type="ECO:0000256" key="2">
    <source>
        <dbReference type="SAM" id="Phobius"/>
    </source>
</evidence>
<protein>
    <submittedName>
        <fullName evidence="3">SipW-dependent-type signal peptide-containing protein</fullName>
    </submittedName>
</protein>
<dbReference type="RefSeq" id="WP_318354257.1">
    <property type="nucleotide sequence ID" value="NZ_JAWQEV010000004.1"/>
</dbReference>
<keyword evidence="2" id="KW-1133">Transmembrane helix</keyword>
<dbReference type="Proteomes" id="UP001283109">
    <property type="component" value="Unassembled WGS sequence"/>
</dbReference>
<dbReference type="EMBL" id="JAWQEV010000004">
    <property type="protein sequence ID" value="MDW4573740.1"/>
    <property type="molecule type" value="Genomic_DNA"/>
</dbReference>
<sequence>MNPQSASSAAPAAPPHSDERTRSHHHRRRMLLAVLAGGLVLGVGTAVTLAVWNDSEFATGTFSSGQFDLQGSVDGTAFTSDPAAPGKTLAFELDADALSPGAVVYAPFAVQLSSDSDYEASVTLGEEIAGAIGESLTYSLYQEAAFGDTCSADAPPAGTALISNRAASAAGTVAAFDLTAAATPVNLCFVVTAGAVPQGAAGTVTWQFAGTSGDPLP</sequence>
<evidence type="ECO:0000256" key="1">
    <source>
        <dbReference type="SAM" id="MobiDB-lite"/>
    </source>
</evidence>
<comment type="caution">
    <text evidence="3">The sequence shown here is derived from an EMBL/GenBank/DDBJ whole genome shotgun (WGS) entry which is preliminary data.</text>
</comment>
<keyword evidence="2" id="KW-0812">Transmembrane</keyword>
<proteinExistence type="predicted"/>
<feature type="transmembrane region" description="Helical" evidence="2">
    <location>
        <begin position="30"/>
        <end position="52"/>
    </location>
</feature>
<keyword evidence="2" id="KW-0472">Membrane</keyword>
<dbReference type="InterPro" id="IPR023833">
    <property type="entry name" value="Signal_pept_SipW-depend-type"/>
</dbReference>
<name>A0ABU4H4Z7_9MICO</name>
<accession>A0ABU4H4Z7</accession>
<gene>
    <name evidence="3" type="ORF">R8Z58_13245</name>
</gene>
<reference evidence="3 4" key="1">
    <citation type="submission" date="2023-11" db="EMBL/GenBank/DDBJ databases">
        <title>Draft genome sequence of Microbacterium arthrosphaerae JCM 30492.</title>
        <authorList>
            <person name="Zhang G."/>
            <person name="Ding Y."/>
        </authorList>
    </citation>
    <scope>NUCLEOTIDE SEQUENCE [LARGE SCALE GENOMIC DNA]</scope>
    <source>
        <strain evidence="3 4">JCM 30492</strain>
    </source>
</reference>
<feature type="region of interest" description="Disordered" evidence="1">
    <location>
        <begin position="1"/>
        <end position="26"/>
    </location>
</feature>
<feature type="compositionally biased region" description="Low complexity" evidence="1">
    <location>
        <begin position="1"/>
        <end position="11"/>
    </location>
</feature>
<evidence type="ECO:0000313" key="4">
    <source>
        <dbReference type="Proteomes" id="UP001283109"/>
    </source>
</evidence>
<dbReference type="NCBIfam" id="TIGR04088">
    <property type="entry name" value="cognate_SipW"/>
    <property type="match status" value="1"/>
</dbReference>
<organism evidence="3 4">
    <name type="scientific">Microbacterium arthrosphaerae</name>
    <dbReference type="NCBI Taxonomy" id="792652"/>
    <lineage>
        <taxon>Bacteria</taxon>
        <taxon>Bacillati</taxon>
        <taxon>Actinomycetota</taxon>
        <taxon>Actinomycetes</taxon>
        <taxon>Micrococcales</taxon>
        <taxon>Microbacteriaceae</taxon>
        <taxon>Microbacterium</taxon>
    </lineage>
</organism>
<keyword evidence="4" id="KW-1185">Reference proteome</keyword>
<evidence type="ECO:0000313" key="3">
    <source>
        <dbReference type="EMBL" id="MDW4573740.1"/>
    </source>
</evidence>